<dbReference type="EMBL" id="NQNY01000005">
    <property type="protein sequence ID" value="PAK21413.1"/>
    <property type="molecule type" value="Genomic_DNA"/>
</dbReference>
<sequence length="200" mass="23685">MKFLKINFPKIGYSFSRKLSKFPFLKSHITLPKKVMIKFKNIKQWNKANIDIDFSKPYYLWWQTSLNVQSLSFSGGKGVLTAPTVLLKISETPWEENLKYLIIDEVFAEYNDDEFLIYFFRKATRLFPIANNSNGHYYSKNVLNEIYRKTKKIELAYSSQEEIGLTTREIIEAAESRRNSLHYSLMKNHNLTMEKKNEKE</sequence>
<protein>
    <submittedName>
        <fullName evidence="1">Uncharacterized protein</fullName>
    </submittedName>
</protein>
<name>A0A269TIU8_9BACT</name>
<comment type="caution">
    <text evidence="1">The sequence shown here is derived from an EMBL/GenBank/DDBJ whole genome shotgun (WGS) entry which is preliminary data.</text>
</comment>
<evidence type="ECO:0000313" key="1">
    <source>
        <dbReference type="EMBL" id="PAK21413.1"/>
    </source>
</evidence>
<gene>
    <name evidence="1" type="ORF">CJJ23_02065</name>
</gene>
<proteinExistence type="predicted"/>
<dbReference type="RefSeq" id="WP_095334719.1">
    <property type="nucleotide sequence ID" value="NZ_NQNY01000005.1"/>
</dbReference>
<dbReference type="Proteomes" id="UP000216943">
    <property type="component" value="Unassembled WGS sequence"/>
</dbReference>
<accession>A0A269TIU8</accession>
<organism evidence="1 2">
    <name type="scientific">Mycoplasmopsis agassizii</name>
    <dbReference type="NCBI Taxonomy" id="33922"/>
    <lineage>
        <taxon>Bacteria</taxon>
        <taxon>Bacillati</taxon>
        <taxon>Mycoplasmatota</taxon>
        <taxon>Mycoplasmoidales</taxon>
        <taxon>Metamycoplasmataceae</taxon>
        <taxon>Mycoplasmopsis</taxon>
    </lineage>
</organism>
<dbReference type="OrthoDB" id="9868934at2"/>
<evidence type="ECO:0000313" key="2">
    <source>
        <dbReference type="Proteomes" id="UP000216943"/>
    </source>
</evidence>
<reference evidence="2" key="1">
    <citation type="submission" date="2017-08" db="EMBL/GenBank/DDBJ databases">
        <authorList>
            <person name="Alvarez-Ponce D."/>
            <person name="Weitzman C.L."/>
            <person name="Tillett R.L."/>
            <person name="Sandmeier F.C."/>
            <person name="Tracy C.R."/>
        </authorList>
    </citation>
    <scope>NUCLEOTIDE SEQUENCE [LARGE SCALE GENOMIC DNA]</scope>
    <source>
        <strain evidence="2">723</strain>
    </source>
</reference>
<dbReference type="AlphaFoldDB" id="A0A269TIU8"/>